<evidence type="ECO:0000313" key="2">
    <source>
        <dbReference type="Proteomes" id="UP000654471"/>
    </source>
</evidence>
<sequence length="168" mass="17945">MSKTIAVPKTILTRQAAMTRIMYDAVTPKEIPSGATMVAGYADGTFANLKEMAARFPHATRVSIAVSHLTKAQVLDVEQGAASPDGAVLWCTQTMASTPNEDLTVYCSVSEQPAVRAAFRKAGVTEPNYWVAHFDGVATIPAGALAKQYENTPGFDKSVVADHWPGMD</sequence>
<dbReference type="RefSeq" id="WP_189297465.1">
    <property type="nucleotide sequence ID" value="NZ_BMRP01000003.1"/>
</dbReference>
<protein>
    <submittedName>
        <fullName evidence="1">Uncharacterized protein</fullName>
    </submittedName>
</protein>
<accession>A0ABQ2UTW9</accession>
<evidence type="ECO:0000313" key="1">
    <source>
        <dbReference type="EMBL" id="GGU50919.1"/>
    </source>
</evidence>
<gene>
    <name evidence="1" type="ORF">GCM10010211_14390</name>
</gene>
<name>A0ABQ2UTW9_9ACTN</name>
<organism evidence="1 2">
    <name type="scientific">Streptomyces albospinus</name>
    <dbReference type="NCBI Taxonomy" id="285515"/>
    <lineage>
        <taxon>Bacteria</taxon>
        <taxon>Bacillati</taxon>
        <taxon>Actinomycetota</taxon>
        <taxon>Actinomycetes</taxon>
        <taxon>Kitasatosporales</taxon>
        <taxon>Streptomycetaceae</taxon>
        <taxon>Streptomyces</taxon>
    </lineage>
</organism>
<proteinExistence type="predicted"/>
<reference evidence="2" key="1">
    <citation type="journal article" date="2019" name="Int. J. Syst. Evol. Microbiol.">
        <title>The Global Catalogue of Microorganisms (GCM) 10K type strain sequencing project: providing services to taxonomists for standard genome sequencing and annotation.</title>
        <authorList>
            <consortium name="The Broad Institute Genomics Platform"/>
            <consortium name="The Broad Institute Genome Sequencing Center for Infectious Disease"/>
            <person name="Wu L."/>
            <person name="Ma J."/>
        </authorList>
    </citation>
    <scope>NUCLEOTIDE SEQUENCE [LARGE SCALE GENOMIC DNA]</scope>
    <source>
        <strain evidence="2">JCM 3399</strain>
    </source>
</reference>
<dbReference type="EMBL" id="BMRP01000003">
    <property type="protein sequence ID" value="GGU50919.1"/>
    <property type="molecule type" value="Genomic_DNA"/>
</dbReference>
<dbReference type="Proteomes" id="UP000654471">
    <property type="component" value="Unassembled WGS sequence"/>
</dbReference>
<keyword evidence="2" id="KW-1185">Reference proteome</keyword>
<comment type="caution">
    <text evidence="1">The sequence shown here is derived from an EMBL/GenBank/DDBJ whole genome shotgun (WGS) entry which is preliminary data.</text>
</comment>